<dbReference type="Gene3D" id="1.10.10.10">
    <property type="entry name" value="Winged helix-like DNA-binding domain superfamily/Winged helix DNA-binding domain"/>
    <property type="match status" value="1"/>
</dbReference>
<evidence type="ECO:0000313" key="6">
    <source>
        <dbReference type="Proteomes" id="UP000199053"/>
    </source>
</evidence>
<evidence type="ECO:0000259" key="4">
    <source>
        <dbReference type="PROSITE" id="PS50995"/>
    </source>
</evidence>
<dbReference type="Proteomes" id="UP000199053">
    <property type="component" value="Unassembled WGS sequence"/>
</dbReference>
<sequence>MKKYASFGYMNAQMVRLHKAILADKLSAIGITYGQIGFIMQALRNPGRNQDELSHVLSVDKAATARALAKLVKLGFLVREENPENRREKLVYPTEKAEGIKEDLHQALQAANELMMSDLDESEKEVLMKMLKRMIDTGRESLGMSSVWDIL</sequence>
<dbReference type="SUPFAM" id="SSF46785">
    <property type="entry name" value="Winged helix' DNA-binding domain"/>
    <property type="match status" value="1"/>
</dbReference>
<evidence type="ECO:0000256" key="1">
    <source>
        <dbReference type="ARBA" id="ARBA00023015"/>
    </source>
</evidence>
<dbReference type="GO" id="GO:0003700">
    <property type="term" value="F:DNA-binding transcription factor activity"/>
    <property type="evidence" value="ECO:0007669"/>
    <property type="project" value="InterPro"/>
</dbReference>
<accession>A0A1G9CDU2</accession>
<proteinExistence type="predicted"/>
<dbReference type="PROSITE" id="PS50995">
    <property type="entry name" value="HTH_MARR_2"/>
    <property type="match status" value="1"/>
</dbReference>
<feature type="domain" description="HTH marR-type" evidence="4">
    <location>
        <begin position="1"/>
        <end position="136"/>
    </location>
</feature>
<dbReference type="SMART" id="SM00347">
    <property type="entry name" value="HTH_MARR"/>
    <property type="match status" value="1"/>
</dbReference>
<protein>
    <submittedName>
        <fullName evidence="5">DNA-binding transcriptional regulator, MarR family</fullName>
    </submittedName>
</protein>
<keyword evidence="2 5" id="KW-0238">DNA-binding</keyword>
<name>A0A1G9CDU2_9BACT</name>
<dbReference type="Pfam" id="PF12802">
    <property type="entry name" value="MarR_2"/>
    <property type="match status" value="1"/>
</dbReference>
<dbReference type="InterPro" id="IPR036388">
    <property type="entry name" value="WH-like_DNA-bd_sf"/>
</dbReference>
<dbReference type="EMBL" id="FNGA01000001">
    <property type="protein sequence ID" value="SDK49848.1"/>
    <property type="molecule type" value="Genomic_DNA"/>
</dbReference>
<evidence type="ECO:0000256" key="3">
    <source>
        <dbReference type="ARBA" id="ARBA00023163"/>
    </source>
</evidence>
<dbReference type="RefSeq" id="WP_092158137.1">
    <property type="nucleotide sequence ID" value="NZ_FNGA01000001.1"/>
</dbReference>
<organism evidence="5 6">
    <name type="scientific">Maridesulfovibrio ferrireducens</name>
    <dbReference type="NCBI Taxonomy" id="246191"/>
    <lineage>
        <taxon>Bacteria</taxon>
        <taxon>Pseudomonadati</taxon>
        <taxon>Thermodesulfobacteriota</taxon>
        <taxon>Desulfovibrionia</taxon>
        <taxon>Desulfovibrionales</taxon>
        <taxon>Desulfovibrionaceae</taxon>
        <taxon>Maridesulfovibrio</taxon>
    </lineage>
</organism>
<dbReference type="PROSITE" id="PS01117">
    <property type="entry name" value="HTH_MARR_1"/>
    <property type="match status" value="1"/>
</dbReference>
<dbReference type="AlphaFoldDB" id="A0A1G9CDU2"/>
<dbReference type="GO" id="GO:0003677">
    <property type="term" value="F:DNA binding"/>
    <property type="evidence" value="ECO:0007669"/>
    <property type="project" value="UniProtKB-KW"/>
</dbReference>
<dbReference type="PANTHER" id="PTHR42756:SF1">
    <property type="entry name" value="TRANSCRIPTIONAL REPRESSOR OF EMRAB OPERON"/>
    <property type="match status" value="1"/>
</dbReference>
<keyword evidence="3" id="KW-0804">Transcription</keyword>
<gene>
    <name evidence="5" type="ORF">SAMN05660337_0642</name>
</gene>
<dbReference type="PRINTS" id="PR00598">
    <property type="entry name" value="HTHMARR"/>
</dbReference>
<evidence type="ECO:0000313" key="5">
    <source>
        <dbReference type="EMBL" id="SDK49848.1"/>
    </source>
</evidence>
<evidence type="ECO:0000256" key="2">
    <source>
        <dbReference type="ARBA" id="ARBA00023125"/>
    </source>
</evidence>
<keyword evidence="6" id="KW-1185">Reference proteome</keyword>
<dbReference type="OrthoDB" id="5432259at2"/>
<reference evidence="6" key="1">
    <citation type="submission" date="2016-10" db="EMBL/GenBank/DDBJ databases">
        <authorList>
            <person name="Varghese N."/>
            <person name="Submissions S."/>
        </authorList>
    </citation>
    <scope>NUCLEOTIDE SEQUENCE [LARGE SCALE GENOMIC DNA]</scope>
    <source>
        <strain evidence="6">DSM 16995</strain>
    </source>
</reference>
<dbReference type="STRING" id="246191.SAMN05660337_0642"/>
<dbReference type="InterPro" id="IPR036390">
    <property type="entry name" value="WH_DNA-bd_sf"/>
</dbReference>
<dbReference type="InterPro" id="IPR000835">
    <property type="entry name" value="HTH_MarR-typ"/>
</dbReference>
<dbReference type="PANTHER" id="PTHR42756">
    <property type="entry name" value="TRANSCRIPTIONAL REGULATOR, MARR"/>
    <property type="match status" value="1"/>
</dbReference>
<keyword evidence="1" id="KW-0805">Transcription regulation</keyword>
<dbReference type="InterPro" id="IPR023187">
    <property type="entry name" value="Tscrpt_reg_MarR-type_CS"/>
</dbReference>